<keyword evidence="5" id="KW-0496">Mitochondrion</keyword>
<protein>
    <recommendedName>
        <fullName evidence="3">Altered inheritance of mitochondria protein 9, mitochondrial</fullName>
    </recommendedName>
    <alternativeName>
        <fullName evidence="6">Found in mitochondrial proteome protein 29</fullName>
    </alternativeName>
</protein>
<dbReference type="AlphaFoldDB" id="A0A1B8G6Z3"/>
<evidence type="ECO:0000256" key="2">
    <source>
        <dbReference type="ARBA" id="ARBA00005543"/>
    </source>
</evidence>
<evidence type="ECO:0000256" key="3">
    <source>
        <dbReference type="ARBA" id="ARBA00016197"/>
    </source>
</evidence>
<sequence>MSSIKIERMSQTINCLLHHHSLLQSNFGAIRPRFYTTNQTINPLQTHHLDPYTYTSGRWLRHDKIQIDSRYIEFDFDALCRRVIELSPGATSIATYDKKEGGFNRVFIFTTDNGKTVVARLPFAFAGPPSLTTNSEVATIRYLQTNTSVPIPKILDWSDDPSNAIGSEYIIMERAAGTQLHQKWPTMAIGQKIRCRDAIYRKLKEVVRITFPAYGSIYFADSSLDSTSKPTSKRPLDQDFSVGPHCSSRYWDCNVGESRYYHNTKPNQGPWDDLTTYCDGLVDIGMSRIPPVNPVPDNLRRYHGSVSTHLRLLEFGRAVINNMCKDHRIRDAAAPTLFHPDLHKRNIFVSDDDPTIITSIIDWQSASIEAAFWYADEVPDFAMTLPHPSLETQLEPNSEYCAKAFKVATQFHLPKLARPRVMDESLFRPFRYCYRTWKDGVVAFRHELDKTSKWWQELGLVGSCPYPVPTAEELAVHQKEYKYFEAAHDLRNHVTGLLNTAFDDWVPAEEWETAKLANKELFGMMLETVLSIENPDDDEPLKDEGDVREIWPFEM</sequence>
<evidence type="ECO:0000256" key="4">
    <source>
        <dbReference type="ARBA" id="ARBA00022946"/>
    </source>
</evidence>
<evidence type="ECO:0000313" key="8">
    <source>
        <dbReference type="Proteomes" id="UP000091956"/>
    </source>
</evidence>
<dbReference type="SUPFAM" id="SSF56112">
    <property type="entry name" value="Protein kinase-like (PK-like)"/>
    <property type="match status" value="1"/>
</dbReference>
<proteinExistence type="inferred from homology"/>
<evidence type="ECO:0000256" key="6">
    <source>
        <dbReference type="ARBA" id="ARBA00031849"/>
    </source>
</evidence>
<dbReference type="GeneID" id="28843765"/>
<comment type="subcellular location">
    <subcellularLocation>
        <location evidence="1">Mitochondrion</location>
    </subcellularLocation>
</comment>
<dbReference type="EMBL" id="KV460285">
    <property type="protein sequence ID" value="OBT91603.2"/>
    <property type="molecule type" value="Genomic_DNA"/>
</dbReference>
<dbReference type="Proteomes" id="UP000091956">
    <property type="component" value="Unassembled WGS sequence"/>
</dbReference>
<reference evidence="7 8" key="1">
    <citation type="submission" date="2016-03" db="EMBL/GenBank/DDBJ databases">
        <title>Comparative genomics of Pseudogymnoascus destructans, the fungus causing white-nose syndrome of bats.</title>
        <authorList>
            <person name="Palmer J.M."/>
            <person name="Drees K.P."/>
            <person name="Foster J.T."/>
            <person name="Lindner D.L."/>
        </authorList>
    </citation>
    <scope>NUCLEOTIDE SEQUENCE [LARGE SCALE GENOMIC DNA]</scope>
    <source>
        <strain evidence="7 8">UAMH 10579</strain>
    </source>
</reference>
<dbReference type="InterPro" id="IPR051035">
    <property type="entry name" value="Mito_inheritance_9"/>
</dbReference>
<keyword evidence="8" id="KW-1185">Reference proteome</keyword>
<evidence type="ECO:0000256" key="5">
    <source>
        <dbReference type="ARBA" id="ARBA00023128"/>
    </source>
</evidence>
<dbReference type="Gene3D" id="3.30.200.20">
    <property type="entry name" value="Phosphorylase Kinase, domain 1"/>
    <property type="match status" value="1"/>
</dbReference>
<accession>A0A1B8G6Z3</accession>
<dbReference type="STRING" id="342668.A0A1B8G6Z3"/>
<gene>
    <name evidence="7" type="ORF">VE01_10379</name>
</gene>
<organism evidence="7 8">
    <name type="scientific">Pseudogymnoascus verrucosus</name>
    <dbReference type="NCBI Taxonomy" id="342668"/>
    <lineage>
        <taxon>Eukaryota</taxon>
        <taxon>Fungi</taxon>
        <taxon>Dikarya</taxon>
        <taxon>Ascomycota</taxon>
        <taxon>Pezizomycotina</taxon>
        <taxon>Leotiomycetes</taxon>
        <taxon>Thelebolales</taxon>
        <taxon>Thelebolaceae</taxon>
        <taxon>Pseudogymnoascus</taxon>
    </lineage>
</organism>
<dbReference type="RefSeq" id="XP_018125336.2">
    <property type="nucleotide sequence ID" value="XM_018279778.2"/>
</dbReference>
<dbReference type="PANTHER" id="PTHR36091:SF1">
    <property type="entry name" value="ALTERED INHERITANCE OF MITOCHONDRIA PROTEIN 9, MITOCHONDRIAL"/>
    <property type="match status" value="1"/>
</dbReference>
<dbReference type="InterPro" id="IPR011009">
    <property type="entry name" value="Kinase-like_dom_sf"/>
</dbReference>
<dbReference type="GO" id="GO:0005739">
    <property type="term" value="C:mitochondrion"/>
    <property type="evidence" value="ECO:0007669"/>
    <property type="project" value="UniProtKB-SubCell"/>
</dbReference>
<evidence type="ECO:0000313" key="7">
    <source>
        <dbReference type="EMBL" id="OBT91603.2"/>
    </source>
</evidence>
<name>A0A1B8G6Z3_9PEZI</name>
<comment type="similarity">
    <text evidence="2">Belongs to the AIM9 family.</text>
</comment>
<dbReference type="PANTHER" id="PTHR36091">
    <property type="entry name" value="ALTERED INHERITANCE OF MITOCHONDRIA PROTEIN 9, MITOCHONDRIAL"/>
    <property type="match status" value="1"/>
</dbReference>
<keyword evidence="4" id="KW-0809">Transit peptide</keyword>
<evidence type="ECO:0000256" key="1">
    <source>
        <dbReference type="ARBA" id="ARBA00004173"/>
    </source>
</evidence>
<reference evidence="8" key="2">
    <citation type="journal article" date="2018" name="Nat. Commun.">
        <title>Extreme sensitivity to ultraviolet light in the fungal pathogen causing white-nose syndrome of bats.</title>
        <authorList>
            <person name="Palmer J.M."/>
            <person name="Drees K.P."/>
            <person name="Foster J.T."/>
            <person name="Lindner D.L."/>
        </authorList>
    </citation>
    <scope>NUCLEOTIDE SEQUENCE [LARGE SCALE GENOMIC DNA]</scope>
    <source>
        <strain evidence="8">UAMH 10579</strain>
    </source>
</reference>